<keyword evidence="4" id="KW-1185">Reference proteome</keyword>
<feature type="region of interest" description="Disordered" evidence="1">
    <location>
        <begin position="309"/>
        <end position="415"/>
    </location>
</feature>
<dbReference type="Proteomes" id="UP001247542">
    <property type="component" value="Unassembled WGS sequence"/>
</dbReference>
<dbReference type="InterPro" id="IPR011009">
    <property type="entry name" value="Kinase-like_dom_sf"/>
</dbReference>
<evidence type="ECO:0000256" key="1">
    <source>
        <dbReference type="SAM" id="MobiDB-lite"/>
    </source>
</evidence>
<gene>
    <name evidence="3" type="ORF">QS713_04425</name>
</gene>
<dbReference type="EMBL" id="JASXSX010000001">
    <property type="protein sequence ID" value="MDT3767311.1"/>
    <property type="molecule type" value="Genomic_DNA"/>
</dbReference>
<comment type="caution">
    <text evidence="3">The sequence shown here is derived from an EMBL/GenBank/DDBJ whole genome shotgun (WGS) entry which is preliminary data.</text>
</comment>
<name>A0ABU3IAC1_9ACTO</name>
<feature type="compositionally biased region" description="Polar residues" evidence="1">
    <location>
        <begin position="398"/>
        <end position="407"/>
    </location>
</feature>
<feature type="compositionally biased region" description="Basic and acidic residues" evidence="1">
    <location>
        <begin position="340"/>
        <end position="351"/>
    </location>
</feature>
<evidence type="ECO:0000313" key="4">
    <source>
        <dbReference type="Proteomes" id="UP001247542"/>
    </source>
</evidence>
<evidence type="ECO:0000313" key="3">
    <source>
        <dbReference type="EMBL" id="MDT3767311.1"/>
    </source>
</evidence>
<dbReference type="SUPFAM" id="SSF56112">
    <property type="entry name" value="Protein kinase-like (PK-like)"/>
    <property type="match status" value="1"/>
</dbReference>
<dbReference type="Pfam" id="PF01636">
    <property type="entry name" value="APH"/>
    <property type="match status" value="1"/>
</dbReference>
<organism evidence="3 4">
    <name type="scientific">Gleimia hominis</name>
    <dbReference type="NCBI Taxonomy" id="595468"/>
    <lineage>
        <taxon>Bacteria</taxon>
        <taxon>Bacillati</taxon>
        <taxon>Actinomycetota</taxon>
        <taxon>Actinomycetes</taxon>
        <taxon>Actinomycetales</taxon>
        <taxon>Actinomycetaceae</taxon>
        <taxon>Gleimia</taxon>
    </lineage>
</organism>
<evidence type="ECO:0000259" key="2">
    <source>
        <dbReference type="Pfam" id="PF01636"/>
    </source>
</evidence>
<dbReference type="InterPro" id="IPR002575">
    <property type="entry name" value="Aminoglycoside_PTrfase"/>
</dbReference>
<proteinExistence type="predicted"/>
<dbReference type="RefSeq" id="WP_313272737.1">
    <property type="nucleotide sequence ID" value="NZ_JASXSX010000001.1"/>
</dbReference>
<protein>
    <submittedName>
        <fullName evidence="3">Phosphotransferase</fullName>
    </submittedName>
</protein>
<feature type="domain" description="Aminoglycoside phosphotransferase" evidence="2">
    <location>
        <begin position="48"/>
        <end position="255"/>
    </location>
</feature>
<reference evidence="3 4" key="1">
    <citation type="submission" date="2023-06" db="EMBL/GenBank/DDBJ databases">
        <title>Draft genome sequence of Gleimia hominis type strain CCUG 57540T.</title>
        <authorList>
            <person name="Salva-Serra F."/>
            <person name="Cardew S."/>
            <person name="Jensie Markopoulos S."/>
            <person name="Ohlen M."/>
            <person name="Inganas E."/>
            <person name="Svensson-Stadler L."/>
            <person name="Moore E.R.B."/>
        </authorList>
    </citation>
    <scope>NUCLEOTIDE SEQUENCE [LARGE SCALE GENOMIC DNA]</scope>
    <source>
        <strain evidence="3 4">CCUG 57540</strain>
    </source>
</reference>
<dbReference type="Gene3D" id="3.90.1200.10">
    <property type="match status" value="1"/>
</dbReference>
<accession>A0ABU3IAC1</accession>
<sequence length="426" mass="45743">MSKPLTPLTLAAHATTLIPDLSVVSLCEPQSNDGAMAVQGIVDSNGTHWSVCSPLTQQAGVDIEAQVMLLAILAKAFKVGRVPFSVPAPQAYSRARRNRPAVMIYKQMAGTHATWEELENSPTLASSMGRAVAALHDLPSEVIEATGMPMYSPAECRERMLALLDEAVQATVLPPNLYTRWEEALEDVSMFRFRCVPVHGDLAPECFVSSYEAVVGLESFASAQLGDPAQDLAWVTTCANPEASQAFMDAYHAARKDDSDLHLASRAVLHSEMALLRWLLHGKRNDDADVVADAVQMLEDLAANVGDEPLLHGSVADDSAFSPEDPGASTAGTQSSMDAESPKDAAAERELVAPSEQELVAPPEQEAVADPEPSQTARFEANRVAAPEPKPREDDTLDSSAEGTSQIDPDAPTVDLREVLRRLGRD</sequence>